<proteinExistence type="predicted"/>
<dbReference type="Proteomes" id="UP000839639">
    <property type="component" value="Unassembled WGS sequence"/>
</dbReference>
<dbReference type="EMBL" id="AAHIJD010000082">
    <property type="protein sequence ID" value="EBW4471825.1"/>
    <property type="molecule type" value="Genomic_DNA"/>
</dbReference>
<reference evidence="2" key="1">
    <citation type="journal article" date="2018" name="Genome Biol.">
        <title>SKESA: strategic k-mer extension for scrupulous assemblies.</title>
        <authorList>
            <person name="Souvorov A."/>
            <person name="Agarwala R."/>
            <person name="Lipman D.J."/>
        </authorList>
    </citation>
    <scope>NUCLEOTIDE SEQUENCE</scope>
    <source>
        <strain evidence="2">10-8458</strain>
    </source>
</reference>
<evidence type="ECO:0000313" key="2">
    <source>
        <dbReference type="EMBL" id="HAE6197123.1"/>
    </source>
</evidence>
<comment type="caution">
    <text evidence="1">The sequence shown here is derived from an EMBL/GenBank/DDBJ whole genome shotgun (WGS) entry which is preliminary data.</text>
</comment>
<dbReference type="AlphaFoldDB" id="A0A5W2M128"/>
<dbReference type="EMBL" id="DAASNA010000024">
    <property type="protein sequence ID" value="HAE6197123.1"/>
    <property type="molecule type" value="Genomic_DNA"/>
</dbReference>
<organism evidence="1">
    <name type="scientific">Salmonella enterica subsp. enterica serovar Lattenkamp</name>
    <dbReference type="NCBI Taxonomy" id="2564671"/>
    <lineage>
        <taxon>Bacteria</taxon>
        <taxon>Pseudomonadati</taxon>
        <taxon>Pseudomonadota</taxon>
        <taxon>Gammaproteobacteria</taxon>
        <taxon>Enterobacterales</taxon>
        <taxon>Enterobacteriaceae</taxon>
        <taxon>Salmonella</taxon>
    </lineage>
</organism>
<sequence>MLKMQPYRVIMTGISPVVISGIAPSLDGILYEAASQVLATDRPDVIHVWLRKILLFSDELGVFHASSLTFGITPERGVNGVFSVRCDRFCDEKLSSSMFSPRIHRGKFPRVRLSGGPTRQRLTERPAYAAPYYVFDFVGVREPVLQLLTMTFVGVGYDVFSAGNGQFTDVSIIPLDEDSSIDAGGVAMRPVPVSAGLQGRRGVSPLVPPYFAGEKQDVVFPEPVRINLISNLL</sequence>
<accession>A0A5W2M128</accession>
<reference evidence="1" key="2">
    <citation type="submission" date="2018-06" db="EMBL/GenBank/DDBJ databases">
        <authorList>
            <person name="Ashton P.M."/>
            <person name="Dallman T."/>
            <person name="Nair S."/>
            <person name="De Pinna E."/>
            <person name="Peters T."/>
            <person name="Grant K."/>
        </authorList>
    </citation>
    <scope>NUCLEOTIDE SEQUENCE [LARGE SCALE GENOMIC DNA]</scope>
    <source>
        <strain evidence="1">149361</strain>
    </source>
</reference>
<gene>
    <name evidence="1" type="ORF">DPK62_25370</name>
    <name evidence="2" type="ORF">G4I95_004414</name>
</gene>
<evidence type="ECO:0000313" key="1">
    <source>
        <dbReference type="EMBL" id="EBW4471825.1"/>
    </source>
</evidence>
<protein>
    <submittedName>
        <fullName evidence="1">Uncharacterized protein</fullName>
    </submittedName>
</protein>
<reference evidence="2" key="3">
    <citation type="submission" date="2018-07" db="EMBL/GenBank/DDBJ databases">
        <authorList>
            <consortium name="NCBI Pathogen Detection Project"/>
        </authorList>
    </citation>
    <scope>NUCLEOTIDE SEQUENCE</scope>
    <source>
        <strain evidence="2">10-8458</strain>
    </source>
</reference>
<name>A0A5W2M128_SALET</name>